<dbReference type="SMART" id="SM00326">
    <property type="entry name" value="SH3"/>
    <property type="match status" value="1"/>
</dbReference>
<sequence length="115" mass="12582">MCVCVALQSPIEYQRKEGVVSRPLSSGRPPSAPPTPNGHATQPNQDTETHEDQDLVLVLQDFSAVREDEITVVRGDRVQVLSSNQQGQSLVFRPANSESPPAEGWVPRSVLNIHT</sequence>
<feature type="domain" description="SH3" evidence="4">
    <location>
        <begin position="51"/>
        <end position="115"/>
    </location>
</feature>
<name>A0AA47NMW3_MERPO</name>
<organism evidence="5 6">
    <name type="scientific">Merluccius polli</name>
    <name type="common">Benguela hake</name>
    <name type="synonym">Merluccius cadenati</name>
    <dbReference type="NCBI Taxonomy" id="89951"/>
    <lineage>
        <taxon>Eukaryota</taxon>
        <taxon>Metazoa</taxon>
        <taxon>Chordata</taxon>
        <taxon>Craniata</taxon>
        <taxon>Vertebrata</taxon>
        <taxon>Euteleostomi</taxon>
        <taxon>Actinopterygii</taxon>
        <taxon>Neopterygii</taxon>
        <taxon>Teleostei</taxon>
        <taxon>Neoteleostei</taxon>
        <taxon>Acanthomorphata</taxon>
        <taxon>Zeiogadaria</taxon>
        <taxon>Gadariae</taxon>
        <taxon>Gadiformes</taxon>
        <taxon>Gadoidei</taxon>
        <taxon>Merlucciidae</taxon>
        <taxon>Merluccius</taxon>
    </lineage>
</organism>
<evidence type="ECO:0000313" key="5">
    <source>
        <dbReference type="EMBL" id="KAK0131193.1"/>
    </source>
</evidence>
<dbReference type="Gene3D" id="2.30.30.40">
    <property type="entry name" value="SH3 Domains"/>
    <property type="match status" value="1"/>
</dbReference>
<dbReference type="PROSITE" id="PS50002">
    <property type="entry name" value="SH3"/>
    <property type="match status" value="1"/>
</dbReference>
<dbReference type="Proteomes" id="UP001174136">
    <property type="component" value="Unassembled WGS sequence"/>
</dbReference>
<reference evidence="5" key="1">
    <citation type="journal article" date="2023" name="Front. Mar. Sci.">
        <title>A new Merluccius polli reference genome to investigate the effects of global change in West African waters.</title>
        <authorList>
            <person name="Mateo J.L."/>
            <person name="Blanco-Fernandez C."/>
            <person name="Garcia-Vazquez E."/>
            <person name="Machado-Schiaffino G."/>
        </authorList>
    </citation>
    <scope>NUCLEOTIDE SEQUENCE</scope>
    <source>
        <strain evidence="5">C29</strain>
        <tissue evidence="5">Fin</tissue>
    </source>
</reference>
<dbReference type="InterPro" id="IPR001452">
    <property type="entry name" value="SH3_domain"/>
</dbReference>
<evidence type="ECO:0000256" key="1">
    <source>
        <dbReference type="ARBA" id="ARBA00022443"/>
    </source>
</evidence>
<gene>
    <name evidence="5" type="primary">Kalrn_1</name>
    <name evidence="5" type="ORF">N1851_034098</name>
</gene>
<dbReference type="Pfam" id="PF23587">
    <property type="entry name" value="SH3_KALRN"/>
    <property type="match status" value="1"/>
</dbReference>
<keyword evidence="6" id="KW-1185">Reference proteome</keyword>
<dbReference type="SUPFAM" id="SSF50044">
    <property type="entry name" value="SH3-domain"/>
    <property type="match status" value="1"/>
</dbReference>
<keyword evidence="1 2" id="KW-0728">SH3 domain</keyword>
<proteinExistence type="predicted"/>
<comment type="caution">
    <text evidence="5">The sequence shown here is derived from an EMBL/GenBank/DDBJ whole genome shotgun (WGS) entry which is preliminary data.</text>
</comment>
<evidence type="ECO:0000256" key="2">
    <source>
        <dbReference type="PROSITE-ProRule" id="PRU00192"/>
    </source>
</evidence>
<evidence type="ECO:0000313" key="6">
    <source>
        <dbReference type="Proteomes" id="UP001174136"/>
    </source>
</evidence>
<evidence type="ECO:0000256" key="3">
    <source>
        <dbReference type="SAM" id="MobiDB-lite"/>
    </source>
</evidence>
<accession>A0AA47NMW3</accession>
<feature type="region of interest" description="Disordered" evidence="3">
    <location>
        <begin position="16"/>
        <end position="52"/>
    </location>
</feature>
<protein>
    <submittedName>
        <fullName evidence="5">Kalirin</fullName>
    </submittedName>
</protein>
<dbReference type="EMBL" id="JAOPHQ010006558">
    <property type="protein sequence ID" value="KAK0131193.1"/>
    <property type="molecule type" value="Genomic_DNA"/>
</dbReference>
<evidence type="ECO:0000259" key="4">
    <source>
        <dbReference type="PROSITE" id="PS50002"/>
    </source>
</evidence>
<dbReference type="AlphaFoldDB" id="A0AA47NMW3"/>
<dbReference type="InterPro" id="IPR036028">
    <property type="entry name" value="SH3-like_dom_sf"/>
</dbReference>
<dbReference type="InterPro" id="IPR047053">
    <property type="entry name" value="Kalirin_TRIO_SH3_2"/>
</dbReference>